<dbReference type="GO" id="GO:0005975">
    <property type="term" value="P:carbohydrate metabolic process"/>
    <property type="evidence" value="ECO:0007669"/>
    <property type="project" value="InterPro"/>
</dbReference>
<dbReference type="CDD" id="cd05017">
    <property type="entry name" value="SIS_PGI_PMI_1"/>
    <property type="match status" value="1"/>
</dbReference>
<gene>
    <name evidence="4" type="ORF">ENU21_02365</name>
</gene>
<dbReference type="Pfam" id="PF01380">
    <property type="entry name" value="SIS"/>
    <property type="match status" value="1"/>
</dbReference>
<dbReference type="Gene3D" id="3.40.50.10490">
    <property type="entry name" value="Glucose-6-phosphate isomerase like protein, domain 1"/>
    <property type="match status" value="2"/>
</dbReference>
<evidence type="ECO:0000313" key="4">
    <source>
        <dbReference type="EMBL" id="HGM46584.1"/>
    </source>
</evidence>
<dbReference type="AlphaFoldDB" id="A0A7C4H812"/>
<dbReference type="InterPro" id="IPR001347">
    <property type="entry name" value="SIS_dom"/>
</dbReference>
<dbReference type="Pfam" id="PF10432">
    <property type="entry name" value="bact-PGI_C"/>
    <property type="match status" value="1"/>
</dbReference>
<accession>A0A7C4H812</accession>
<dbReference type="CDD" id="cd05637">
    <property type="entry name" value="SIS_PGI_PMI_2"/>
    <property type="match status" value="1"/>
</dbReference>
<comment type="caution">
    <text evidence="4">The sequence shown here is derived from an EMBL/GenBank/DDBJ whole genome shotgun (WGS) entry which is preliminary data.</text>
</comment>
<dbReference type="InterPro" id="IPR019490">
    <property type="entry name" value="Glu6P/Mann6P_isomerase_C"/>
</dbReference>
<dbReference type="InterPro" id="IPR046348">
    <property type="entry name" value="SIS_dom_sf"/>
</dbReference>
<keyword evidence="2 4" id="KW-0413">Isomerase</keyword>
<dbReference type="NCBIfam" id="TIGR02128">
    <property type="entry name" value="G6PI_arch"/>
    <property type="match status" value="1"/>
</dbReference>
<sequence>MRIEELLALYASHAAVDSQEMLARALSLPADIRDGSERYSTLVDELPLPRDPESVIVAGMGGSFIGGLFLQDALYEESSKMIIPLRETGLPGSVNERHLLVAVSYSGNTEETLRVVLEARRRRIPTVAVTSGGLLAKLATEWKIPLVEVPSGLKPRAAFPYMCTALPAVVEAAGLVDGLMLKLKEAAGFLENVKQEVLDAGNSLARWLFEQYEAGNFPVVYSYRPFLSAGYRLKTQINENAKLHAFFSEIPEANHNEIMGWEGPFRFSAVIVRAPGEPPYVYHRMEFLRELLRGRGVKHVEVHAIGENQLQKLLSLFYAFDIASILLALLRGTDPAPTATIDSLKKYLEERIDISREI</sequence>
<evidence type="ECO:0000259" key="3">
    <source>
        <dbReference type="PROSITE" id="PS51464"/>
    </source>
</evidence>
<comment type="similarity">
    <text evidence="1">Belongs to the PGI/PMI family.</text>
</comment>
<protein>
    <submittedName>
        <fullName evidence="4">Bifunctional phosphoglucose/phosphomannose isomerase</fullName>
    </submittedName>
</protein>
<evidence type="ECO:0000256" key="2">
    <source>
        <dbReference type="ARBA" id="ARBA00023235"/>
    </source>
</evidence>
<evidence type="ECO:0000256" key="1">
    <source>
        <dbReference type="ARBA" id="ARBA00010523"/>
    </source>
</evidence>
<dbReference type="GO" id="GO:0004347">
    <property type="term" value="F:glucose-6-phosphate isomerase activity"/>
    <property type="evidence" value="ECO:0007669"/>
    <property type="project" value="InterPro"/>
</dbReference>
<dbReference type="InterPro" id="IPR035484">
    <property type="entry name" value="SIS_PGI/PMI_1"/>
</dbReference>
<reference evidence="4" key="1">
    <citation type="journal article" date="2020" name="mSystems">
        <title>Genome- and Community-Level Interaction Insights into Carbon Utilization and Element Cycling Functions of Hydrothermarchaeota in Hydrothermal Sediment.</title>
        <authorList>
            <person name="Zhou Z."/>
            <person name="Liu Y."/>
            <person name="Xu W."/>
            <person name="Pan J."/>
            <person name="Luo Z.H."/>
            <person name="Li M."/>
        </authorList>
    </citation>
    <scope>NUCLEOTIDE SEQUENCE</scope>
    <source>
        <strain evidence="4">SpSt-649</strain>
    </source>
</reference>
<dbReference type="GO" id="GO:1901135">
    <property type="term" value="P:carbohydrate derivative metabolic process"/>
    <property type="evidence" value="ECO:0007669"/>
    <property type="project" value="InterPro"/>
</dbReference>
<dbReference type="SUPFAM" id="SSF53697">
    <property type="entry name" value="SIS domain"/>
    <property type="match status" value="1"/>
</dbReference>
<name>A0A7C4H812_THEPE</name>
<dbReference type="PROSITE" id="PS51464">
    <property type="entry name" value="SIS"/>
    <property type="match status" value="1"/>
</dbReference>
<dbReference type="GO" id="GO:0097367">
    <property type="term" value="F:carbohydrate derivative binding"/>
    <property type="evidence" value="ECO:0007669"/>
    <property type="project" value="InterPro"/>
</dbReference>
<dbReference type="EMBL" id="DTBQ01000067">
    <property type="protein sequence ID" value="HGM46584.1"/>
    <property type="molecule type" value="Genomic_DNA"/>
</dbReference>
<organism evidence="4">
    <name type="scientific">Thermofilum pendens</name>
    <dbReference type="NCBI Taxonomy" id="2269"/>
    <lineage>
        <taxon>Archaea</taxon>
        <taxon>Thermoproteota</taxon>
        <taxon>Thermoprotei</taxon>
        <taxon>Thermofilales</taxon>
        <taxon>Thermofilaceae</taxon>
        <taxon>Thermofilum</taxon>
    </lineage>
</organism>
<proteinExistence type="inferred from homology"/>
<dbReference type="GO" id="GO:0004476">
    <property type="term" value="F:mannose-6-phosphate isomerase activity"/>
    <property type="evidence" value="ECO:0007669"/>
    <property type="project" value="InterPro"/>
</dbReference>
<feature type="domain" description="SIS" evidence="3">
    <location>
        <begin position="42"/>
        <end position="185"/>
    </location>
</feature>